<keyword evidence="2" id="KW-1185">Reference proteome</keyword>
<dbReference type="InterPro" id="IPR021634">
    <property type="entry name" value="DUF3240"/>
</dbReference>
<dbReference type="Proteomes" id="UP000676996">
    <property type="component" value="Unassembled WGS sequence"/>
</dbReference>
<proteinExistence type="predicted"/>
<sequence>MAELRVTLYAAASDEAALIAALRETVEAAIHVRKEMVHGRDFSDASTSERVTGTLDRIAMEFLCAAEQLDAIVAAIDDSRRSYPVRWLATDLHASGRLP</sequence>
<reference evidence="1" key="1">
    <citation type="submission" date="2021-04" db="EMBL/GenBank/DDBJ databases">
        <title>Ouciella asimina sp. nov., isolated from the surface seawater in the hydrothermal field of Okinawa Trough.</title>
        <authorList>
            <person name="Shuang W."/>
        </authorList>
    </citation>
    <scope>NUCLEOTIDE SEQUENCE</scope>
    <source>
        <strain evidence="1">LXI357</strain>
    </source>
</reference>
<dbReference type="Pfam" id="PF11582">
    <property type="entry name" value="DUF3240"/>
    <property type="match status" value="1"/>
</dbReference>
<dbReference type="AlphaFoldDB" id="A0A8T4I9Z9"/>
<evidence type="ECO:0000313" key="2">
    <source>
        <dbReference type="Proteomes" id="UP000676996"/>
    </source>
</evidence>
<dbReference type="EMBL" id="JAGRQC010000001">
    <property type="protein sequence ID" value="MBR0551848.1"/>
    <property type="molecule type" value="Genomic_DNA"/>
</dbReference>
<gene>
    <name evidence="1" type="ORF">J7S20_04940</name>
</gene>
<protein>
    <submittedName>
        <fullName evidence="1">DUF3240 family protein</fullName>
    </submittedName>
</protein>
<name>A0A8T4I9Z9_9SPHN</name>
<evidence type="ECO:0000313" key="1">
    <source>
        <dbReference type="EMBL" id="MBR0551848.1"/>
    </source>
</evidence>
<comment type="caution">
    <text evidence="1">The sequence shown here is derived from an EMBL/GenBank/DDBJ whole genome shotgun (WGS) entry which is preliminary data.</text>
</comment>
<accession>A0A8T4I9Z9</accession>
<dbReference type="Gene3D" id="3.30.70.120">
    <property type="match status" value="1"/>
</dbReference>
<dbReference type="InterPro" id="IPR015867">
    <property type="entry name" value="N-reg_PII/ATP_PRibTrfase_C"/>
</dbReference>
<organism evidence="1 2">
    <name type="scientific">Stakelama marina</name>
    <dbReference type="NCBI Taxonomy" id="2826939"/>
    <lineage>
        <taxon>Bacteria</taxon>
        <taxon>Pseudomonadati</taxon>
        <taxon>Pseudomonadota</taxon>
        <taxon>Alphaproteobacteria</taxon>
        <taxon>Sphingomonadales</taxon>
        <taxon>Sphingomonadaceae</taxon>
        <taxon>Stakelama</taxon>
    </lineage>
</organism>
<dbReference type="RefSeq" id="WP_284053108.1">
    <property type="nucleotide sequence ID" value="NZ_JAGRQC010000001.1"/>
</dbReference>